<dbReference type="RefSeq" id="XP_007734979.1">
    <property type="nucleotide sequence ID" value="XM_007736789.1"/>
</dbReference>
<name>W9Y0X4_9EURO</name>
<dbReference type="SUPFAM" id="SSF51905">
    <property type="entry name" value="FAD/NAD(P)-binding domain"/>
    <property type="match status" value="2"/>
</dbReference>
<evidence type="ECO:0000256" key="1">
    <source>
        <dbReference type="ARBA" id="ARBA00001974"/>
    </source>
</evidence>
<evidence type="ECO:0000313" key="6">
    <source>
        <dbReference type="EMBL" id="EXJ82856.1"/>
    </source>
</evidence>
<proteinExistence type="inferred from homology"/>
<keyword evidence="7" id="KW-1185">Reference proteome</keyword>
<dbReference type="Gene3D" id="3.50.50.60">
    <property type="entry name" value="FAD/NAD(P)-binding domain"/>
    <property type="match status" value="2"/>
</dbReference>
<evidence type="ECO:0000256" key="3">
    <source>
        <dbReference type="ARBA" id="ARBA00022630"/>
    </source>
</evidence>
<dbReference type="AlphaFoldDB" id="W9Y0X4"/>
<organism evidence="6 7">
    <name type="scientific">Capronia epimyces CBS 606.96</name>
    <dbReference type="NCBI Taxonomy" id="1182542"/>
    <lineage>
        <taxon>Eukaryota</taxon>
        <taxon>Fungi</taxon>
        <taxon>Dikarya</taxon>
        <taxon>Ascomycota</taxon>
        <taxon>Pezizomycotina</taxon>
        <taxon>Eurotiomycetes</taxon>
        <taxon>Chaetothyriomycetidae</taxon>
        <taxon>Chaetothyriales</taxon>
        <taxon>Herpotrichiellaceae</taxon>
        <taxon>Capronia</taxon>
    </lineage>
</organism>
<evidence type="ECO:0000256" key="5">
    <source>
        <dbReference type="ARBA" id="ARBA00023002"/>
    </source>
</evidence>
<gene>
    <name evidence="6" type="ORF">A1O3_06671</name>
</gene>
<comment type="caution">
    <text evidence="6">The sequence shown here is derived from an EMBL/GenBank/DDBJ whole genome shotgun (WGS) entry which is preliminary data.</text>
</comment>
<keyword evidence="4" id="KW-0274">FAD</keyword>
<dbReference type="InterPro" id="IPR036188">
    <property type="entry name" value="FAD/NAD-bd_sf"/>
</dbReference>
<evidence type="ECO:0000313" key="7">
    <source>
        <dbReference type="Proteomes" id="UP000019478"/>
    </source>
</evidence>
<comment type="similarity">
    <text evidence="2">Belongs to the FAD-binding monooxygenase family.</text>
</comment>
<evidence type="ECO:0000256" key="2">
    <source>
        <dbReference type="ARBA" id="ARBA00010139"/>
    </source>
</evidence>
<keyword evidence="5" id="KW-0560">Oxidoreductase</keyword>
<keyword evidence="3" id="KW-0285">Flavoprotein</keyword>
<reference evidence="6 7" key="1">
    <citation type="submission" date="2013-03" db="EMBL/GenBank/DDBJ databases">
        <title>The Genome Sequence of Capronia epimyces CBS 606.96.</title>
        <authorList>
            <consortium name="The Broad Institute Genomics Platform"/>
            <person name="Cuomo C."/>
            <person name="de Hoog S."/>
            <person name="Gorbushina A."/>
            <person name="Walker B."/>
            <person name="Young S.K."/>
            <person name="Zeng Q."/>
            <person name="Gargeya S."/>
            <person name="Fitzgerald M."/>
            <person name="Haas B."/>
            <person name="Abouelleil A."/>
            <person name="Allen A.W."/>
            <person name="Alvarado L."/>
            <person name="Arachchi H.M."/>
            <person name="Berlin A.M."/>
            <person name="Chapman S.B."/>
            <person name="Gainer-Dewar J."/>
            <person name="Goldberg J."/>
            <person name="Griggs A."/>
            <person name="Gujja S."/>
            <person name="Hansen M."/>
            <person name="Howarth C."/>
            <person name="Imamovic A."/>
            <person name="Ireland A."/>
            <person name="Larimer J."/>
            <person name="McCowan C."/>
            <person name="Murphy C."/>
            <person name="Pearson M."/>
            <person name="Poon T.W."/>
            <person name="Priest M."/>
            <person name="Roberts A."/>
            <person name="Saif S."/>
            <person name="Shea T."/>
            <person name="Sisk P."/>
            <person name="Sykes S."/>
            <person name="Wortman J."/>
            <person name="Nusbaum C."/>
            <person name="Birren B."/>
        </authorList>
    </citation>
    <scope>NUCLEOTIDE SEQUENCE [LARGE SCALE GENOMIC DNA]</scope>
    <source>
        <strain evidence="6 7">CBS 606.96</strain>
    </source>
</reference>
<dbReference type="EMBL" id="AMGY01000005">
    <property type="protein sequence ID" value="EXJ82856.1"/>
    <property type="molecule type" value="Genomic_DNA"/>
</dbReference>
<evidence type="ECO:0008006" key="8">
    <source>
        <dbReference type="Google" id="ProtNLM"/>
    </source>
</evidence>
<protein>
    <recommendedName>
        <fullName evidence="8">FAD/NAD(P)-binding domain-containing protein</fullName>
    </recommendedName>
</protein>
<dbReference type="eggNOG" id="KOG1399">
    <property type="taxonomic scope" value="Eukaryota"/>
</dbReference>
<dbReference type="GeneID" id="19170779"/>
<dbReference type="GO" id="GO:0004499">
    <property type="term" value="F:N,N-dimethylaniline monooxygenase activity"/>
    <property type="evidence" value="ECO:0007669"/>
    <property type="project" value="InterPro"/>
</dbReference>
<evidence type="ECO:0000256" key="4">
    <source>
        <dbReference type="ARBA" id="ARBA00022827"/>
    </source>
</evidence>
<dbReference type="GO" id="GO:0050661">
    <property type="term" value="F:NADP binding"/>
    <property type="evidence" value="ECO:0007669"/>
    <property type="project" value="InterPro"/>
</dbReference>
<sequence length="587" mass="66540">MGSIPELRKPADPGNRAIDDYRPIKVICIGAGMSGITAGCMIPHQVPNVEFVIYEKNEDVGGGWYENHYPGLQPDLTPHTYQYTFASNPRWSRFYPPGPEFENYLKVVAKKFGVYDRTKFRHQLLTARWIEDDGQWEVELLRLDDNQVVRDRGEVLIRCMGLVNDWKWPDIPGRQDYEGKMIHTARWDDSYDVTGKRVAVIGYGATGVQIMPAIQPLVKSVDHYVRGPLWVAPAGGTAMEEIIERGERLNFDHPAEEIEKFSQEPLTYLRYRKRIEQLCNGYQAGLLKDTEANAQLQALIEANMKATLAPKQGFFEQLRPPYPAGCRRLVMGQRWMEALVKPNANLIPGEIRRFTKEGIEDADGNIRKYDAIICATGFDTKLDNAKTPILGQGGITLAEVWDPEPVAYLSLGLAKMPNMFQIFGPNSAPVAGSICHTMEGACGYIVKCITKLQQEYLKSMVVSPRALQDWMNHVDYWTSKTVLSGTCRTWFKRNIENGRSIINWPGSAMNAYHAWRNPRWEDWEYESWLPEGQSLRWIGNGMTHAEQHGTDTTDYMSFADPKTVLTDEDFKAVEGECKGVPISSTVV</sequence>
<dbReference type="PANTHER" id="PTHR42877">
    <property type="entry name" value="L-ORNITHINE N(5)-MONOOXYGENASE-RELATED"/>
    <property type="match status" value="1"/>
</dbReference>
<dbReference type="Pfam" id="PF00743">
    <property type="entry name" value="FMO-like"/>
    <property type="match status" value="1"/>
</dbReference>
<comment type="cofactor">
    <cofactor evidence="1">
        <name>FAD</name>
        <dbReference type="ChEBI" id="CHEBI:57692"/>
    </cofactor>
</comment>
<accession>W9Y0X4</accession>
<dbReference type="PANTHER" id="PTHR42877:SF7">
    <property type="entry name" value="FLAVIN-BINDING MONOOXYGENASE-RELATED"/>
    <property type="match status" value="1"/>
</dbReference>
<dbReference type="OrthoDB" id="74360at2759"/>
<dbReference type="HOGENOM" id="CLU_006937_6_1_1"/>
<dbReference type="InterPro" id="IPR020946">
    <property type="entry name" value="Flavin_mOase-like"/>
</dbReference>
<dbReference type="Proteomes" id="UP000019478">
    <property type="component" value="Unassembled WGS sequence"/>
</dbReference>
<dbReference type="GO" id="GO:0050660">
    <property type="term" value="F:flavin adenine dinucleotide binding"/>
    <property type="evidence" value="ECO:0007669"/>
    <property type="project" value="InterPro"/>
</dbReference>
<dbReference type="InterPro" id="IPR051209">
    <property type="entry name" value="FAD-bind_Monooxygenase_sf"/>
</dbReference>